<dbReference type="RefSeq" id="WP_154616432.1">
    <property type="nucleotide sequence ID" value="NZ_CP053660.1"/>
</dbReference>
<organism evidence="2 3">
    <name type="scientific">Nocardioides marmotae</name>
    <dbReference type="NCBI Taxonomy" id="2663857"/>
    <lineage>
        <taxon>Bacteria</taxon>
        <taxon>Bacillati</taxon>
        <taxon>Actinomycetota</taxon>
        <taxon>Actinomycetes</taxon>
        <taxon>Propionibacteriales</taxon>
        <taxon>Nocardioidaceae</taxon>
        <taxon>Nocardioides</taxon>
    </lineage>
</organism>
<evidence type="ECO:0000313" key="2">
    <source>
        <dbReference type="EMBL" id="MTB96575.1"/>
    </source>
</evidence>
<accession>A0A6I3JET5</accession>
<protein>
    <submittedName>
        <fullName evidence="2">Uncharacterized protein</fullName>
    </submittedName>
</protein>
<feature type="compositionally biased region" description="Low complexity" evidence="1">
    <location>
        <begin position="159"/>
        <end position="171"/>
    </location>
</feature>
<proteinExistence type="predicted"/>
<name>A0A6I3JET5_9ACTN</name>
<gene>
    <name evidence="2" type="ORF">GGQ22_15980</name>
</gene>
<keyword evidence="3" id="KW-1185">Reference proteome</keyword>
<evidence type="ECO:0000256" key="1">
    <source>
        <dbReference type="SAM" id="MobiDB-lite"/>
    </source>
</evidence>
<dbReference type="SUPFAM" id="SSF53335">
    <property type="entry name" value="S-adenosyl-L-methionine-dependent methyltransferases"/>
    <property type="match status" value="1"/>
</dbReference>
<sequence length="447" mass="48123">MSTLVSAHRSRARDLRHRLGRRLADRTAAGTKVVGQAPMPPAVRRALSVAVWRQGAAKVPLSKILLGGQNGLPAAALAEATGDLLWGSRPVADGPHVALLRAGLAGPLTDAEVLASSYADLARACIRLSGQYFGVTDDAGILRLARDFLALAAAPDAGGSARPAPDGPARPNQSEPGAPVLLAPVRDSDCYQVVDGHHRLAIEVVRGAVGIRAKVRRFAVTTPLQDVLDEMSWIGGERELYQPVDAPELRAGYRVVRRCTDRLAMMAPLLEDVAAEADTAARPPTYLDVAACYGWFVDAVGQLGYDAEGIERDPAAPRVAAALHGTDPARMNVGDAVDFLAGGRQWDVVSCFSLLHHFVLGRGACPPEELVRLLDRATGRVLFLDTGQAHEQWFRDSLPAWDTERVRSFLAEHTTFDQIIDLGADQDAVPPYQDNYGRHLFACVRNR</sequence>
<dbReference type="Proteomes" id="UP000433406">
    <property type="component" value="Unassembled WGS sequence"/>
</dbReference>
<comment type="caution">
    <text evidence="2">The sequence shown here is derived from an EMBL/GenBank/DDBJ whole genome shotgun (WGS) entry which is preliminary data.</text>
</comment>
<dbReference type="InterPro" id="IPR029063">
    <property type="entry name" value="SAM-dependent_MTases_sf"/>
</dbReference>
<reference evidence="2 3" key="1">
    <citation type="submission" date="2019-10" db="EMBL/GenBank/DDBJ databases">
        <title>Nocardioides novel species isolated from the excrement of Marmot.</title>
        <authorList>
            <person name="Zhang G."/>
        </authorList>
    </citation>
    <scope>NUCLEOTIDE SEQUENCE [LARGE SCALE GENOMIC DNA]</scope>
    <source>
        <strain evidence="3">zg-579</strain>
    </source>
</reference>
<feature type="region of interest" description="Disordered" evidence="1">
    <location>
        <begin position="159"/>
        <end position="179"/>
    </location>
</feature>
<dbReference type="EMBL" id="WLCI01000016">
    <property type="protein sequence ID" value="MTB96575.1"/>
    <property type="molecule type" value="Genomic_DNA"/>
</dbReference>
<dbReference type="AlphaFoldDB" id="A0A6I3JET5"/>
<evidence type="ECO:0000313" key="3">
    <source>
        <dbReference type="Proteomes" id="UP000433406"/>
    </source>
</evidence>
<dbReference type="Gene3D" id="3.40.50.150">
    <property type="entry name" value="Vaccinia Virus protein VP39"/>
    <property type="match status" value="1"/>
</dbReference>